<dbReference type="RefSeq" id="WP_280617414.1">
    <property type="nucleotide sequence ID" value="NZ_JAROYP010000009.1"/>
</dbReference>
<evidence type="ECO:0000259" key="1">
    <source>
        <dbReference type="PROSITE" id="PS51500"/>
    </source>
</evidence>
<evidence type="ECO:0000313" key="3">
    <source>
        <dbReference type="Proteomes" id="UP001159179"/>
    </source>
</evidence>
<protein>
    <submittedName>
        <fullName evidence="2">DNA-binding anti-repressor SinI</fullName>
    </submittedName>
</protein>
<accession>A0AAW6T0W4</accession>
<sequence>MEQMDDKEKKKRQNDQLDNEWVEMMKRAKRMGLTVQEVHAFLKEKKKISIQ</sequence>
<dbReference type="GO" id="GO:0006355">
    <property type="term" value="P:regulation of DNA-templated transcription"/>
    <property type="evidence" value="ECO:0007669"/>
    <property type="project" value="InterPro"/>
</dbReference>
<proteinExistence type="predicted"/>
<dbReference type="EMBL" id="JAROYP010000009">
    <property type="protein sequence ID" value="MDH5162511.1"/>
    <property type="molecule type" value="Genomic_DNA"/>
</dbReference>
<name>A0AAW6T0W4_9BACI</name>
<evidence type="ECO:0000313" key="2">
    <source>
        <dbReference type="EMBL" id="MDH5162511.1"/>
    </source>
</evidence>
<dbReference type="SUPFAM" id="SSF47406">
    <property type="entry name" value="SinR repressor dimerisation domain-like"/>
    <property type="match status" value="1"/>
</dbReference>
<dbReference type="Pfam" id="PF08671">
    <property type="entry name" value="SinI"/>
    <property type="match status" value="1"/>
</dbReference>
<keyword evidence="2" id="KW-0238">DNA-binding</keyword>
<feature type="domain" description="Sin" evidence="1">
    <location>
        <begin position="8"/>
        <end position="46"/>
    </location>
</feature>
<dbReference type="Proteomes" id="UP001159179">
    <property type="component" value="Unassembled WGS sequence"/>
</dbReference>
<reference evidence="2" key="1">
    <citation type="submission" date="2023-03" db="EMBL/GenBank/DDBJ databases">
        <title>Bacterial isolates from washroom surfaces on a university campus.</title>
        <authorList>
            <person name="Holman D.B."/>
            <person name="Gzyl K.E."/>
            <person name="Taheri A.E."/>
        </authorList>
    </citation>
    <scope>NUCLEOTIDE SEQUENCE</scope>
    <source>
        <strain evidence="2">RD03</strain>
    </source>
</reference>
<dbReference type="GO" id="GO:0046983">
    <property type="term" value="F:protein dimerization activity"/>
    <property type="evidence" value="ECO:0007669"/>
    <property type="project" value="InterPro"/>
</dbReference>
<organism evidence="2 3">
    <name type="scientific">Heyndrickxia oleronia</name>
    <dbReference type="NCBI Taxonomy" id="38875"/>
    <lineage>
        <taxon>Bacteria</taxon>
        <taxon>Bacillati</taxon>
        <taxon>Bacillota</taxon>
        <taxon>Bacilli</taxon>
        <taxon>Bacillales</taxon>
        <taxon>Bacillaceae</taxon>
        <taxon>Heyndrickxia</taxon>
    </lineage>
</organism>
<dbReference type="InterPro" id="IPR010981">
    <property type="entry name" value="SinR/SinI_dimer_dom"/>
</dbReference>
<gene>
    <name evidence="2" type="primary">sinI</name>
    <name evidence="2" type="ORF">P5X88_16380</name>
</gene>
<comment type="caution">
    <text evidence="2">The sequence shown here is derived from an EMBL/GenBank/DDBJ whole genome shotgun (WGS) entry which is preliminary data.</text>
</comment>
<dbReference type="AlphaFoldDB" id="A0AAW6T0W4"/>
<dbReference type="GO" id="GO:0003677">
    <property type="term" value="F:DNA binding"/>
    <property type="evidence" value="ECO:0007669"/>
    <property type="project" value="UniProtKB-KW"/>
</dbReference>
<dbReference type="PROSITE" id="PS51500">
    <property type="entry name" value="SIN"/>
    <property type="match status" value="1"/>
</dbReference>
<dbReference type="InterPro" id="IPR036281">
    <property type="entry name" value="SinR/SinI_dimer_dom_sf"/>
</dbReference>